<proteinExistence type="predicted"/>
<organism evidence="3 4">
    <name type="scientific">Aspergillus indologenus CBS 114.80</name>
    <dbReference type="NCBI Taxonomy" id="1450541"/>
    <lineage>
        <taxon>Eukaryota</taxon>
        <taxon>Fungi</taxon>
        <taxon>Dikarya</taxon>
        <taxon>Ascomycota</taxon>
        <taxon>Pezizomycotina</taxon>
        <taxon>Eurotiomycetes</taxon>
        <taxon>Eurotiomycetidae</taxon>
        <taxon>Eurotiales</taxon>
        <taxon>Aspergillaceae</taxon>
        <taxon>Aspergillus</taxon>
        <taxon>Aspergillus subgen. Circumdati</taxon>
    </lineage>
</organism>
<evidence type="ECO:0000313" key="3">
    <source>
        <dbReference type="EMBL" id="PYI32301.1"/>
    </source>
</evidence>
<evidence type="ECO:0000313" key="4">
    <source>
        <dbReference type="Proteomes" id="UP000248817"/>
    </source>
</evidence>
<evidence type="ECO:0000256" key="2">
    <source>
        <dbReference type="SAM" id="Phobius"/>
    </source>
</evidence>
<evidence type="ECO:0000256" key="1">
    <source>
        <dbReference type="SAM" id="MobiDB-lite"/>
    </source>
</evidence>
<accession>A0A2V5I8C9</accession>
<protein>
    <submittedName>
        <fullName evidence="3">Uncharacterized protein</fullName>
    </submittedName>
</protein>
<keyword evidence="2" id="KW-1133">Transmembrane helix</keyword>
<keyword evidence="4" id="KW-1185">Reference proteome</keyword>
<sequence length="143" mass="16801">MDRGWLAIRAENRLQCKVQVSRLLTREQGREGNFPGREWNTSQFGTGFPGRYFFCDIFFLFLFLFLLVAKERSIALLFNPRQPCWKCQEAKHGWWNSVWGNESNNDDDDDEEGKMKARRNRRTLPTITHPPPSIPAQPLLRSE</sequence>
<keyword evidence="2" id="KW-0472">Membrane</keyword>
<feature type="region of interest" description="Disordered" evidence="1">
    <location>
        <begin position="96"/>
        <end position="143"/>
    </location>
</feature>
<dbReference type="Proteomes" id="UP000248817">
    <property type="component" value="Unassembled WGS sequence"/>
</dbReference>
<dbReference type="AlphaFoldDB" id="A0A2V5I8C9"/>
<dbReference type="EMBL" id="KZ825494">
    <property type="protein sequence ID" value="PYI32301.1"/>
    <property type="molecule type" value="Genomic_DNA"/>
</dbReference>
<feature type="transmembrane region" description="Helical" evidence="2">
    <location>
        <begin position="50"/>
        <end position="69"/>
    </location>
</feature>
<reference evidence="3 4" key="1">
    <citation type="submission" date="2018-02" db="EMBL/GenBank/DDBJ databases">
        <title>The genomes of Aspergillus section Nigri reveals drivers in fungal speciation.</title>
        <authorList>
            <consortium name="DOE Joint Genome Institute"/>
            <person name="Vesth T.C."/>
            <person name="Nybo J."/>
            <person name="Theobald S."/>
            <person name="Brandl J."/>
            <person name="Frisvad J.C."/>
            <person name="Nielsen K.F."/>
            <person name="Lyhne E.K."/>
            <person name="Kogle M.E."/>
            <person name="Kuo A."/>
            <person name="Riley R."/>
            <person name="Clum A."/>
            <person name="Nolan M."/>
            <person name="Lipzen A."/>
            <person name="Salamov A."/>
            <person name="Henrissat B."/>
            <person name="Wiebenga A."/>
            <person name="De vries R.P."/>
            <person name="Grigoriev I.V."/>
            <person name="Mortensen U.H."/>
            <person name="Andersen M.R."/>
            <person name="Baker S.E."/>
        </authorList>
    </citation>
    <scope>NUCLEOTIDE SEQUENCE [LARGE SCALE GENOMIC DNA]</scope>
    <source>
        <strain evidence="3 4">CBS 114.80</strain>
    </source>
</reference>
<gene>
    <name evidence="3" type="ORF">BP00DRAFT_425060</name>
</gene>
<keyword evidence="2" id="KW-0812">Transmembrane</keyword>
<name>A0A2V5I8C9_9EURO</name>